<gene>
    <name evidence="2" type="ORF">CONCODRAFT_2678</name>
</gene>
<keyword evidence="1" id="KW-0812">Transmembrane</keyword>
<dbReference type="Gene3D" id="1.20.1070.10">
    <property type="entry name" value="Rhodopsin 7-helix transmembrane proteins"/>
    <property type="match status" value="1"/>
</dbReference>
<evidence type="ECO:0000256" key="1">
    <source>
        <dbReference type="SAM" id="Phobius"/>
    </source>
</evidence>
<sequence>MSQEGVELGVIPCTFVYVYGAALKDSSPSKSYLQCMPFTSPGKLSYVMTIFIPFLYLIPCWIVTVCYFLIGWTANGHLNIVKAGAIMNGDEHLLKSIMNQRIKLCIQLLIVFVIYNVNFMLSYITFILKFAIGYKRTPIVDSLVLIFIYFTIAINSIITITFQPEVNNEFLFLIVLYTRKFRSLIRNIYSR</sequence>
<dbReference type="OrthoDB" id="10053194at2759"/>
<evidence type="ECO:0000313" key="2">
    <source>
        <dbReference type="EMBL" id="KXN74297.1"/>
    </source>
</evidence>
<protein>
    <recommendedName>
        <fullName evidence="4">G-protein coupled receptors family 1 profile domain-containing protein</fullName>
    </recommendedName>
</protein>
<proteinExistence type="predicted"/>
<name>A0A137PH16_CONC2</name>
<accession>A0A137PH16</accession>
<evidence type="ECO:0008006" key="4">
    <source>
        <dbReference type="Google" id="ProtNLM"/>
    </source>
</evidence>
<keyword evidence="1" id="KW-0472">Membrane</keyword>
<keyword evidence="3" id="KW-1185">Reference proteome</keyword>
<reference evidence="2 3" key="1">
    <citation type="journal article" date="2015" name="Genome Biol. Evol.">
        <title>Phylogenomic analyses indicate that early fungi evolved digesting cell walls of algal ancestors of land plants.</title>
        <authorList>
            <person name="Chang Y."/>
            <person name="Wang S."/>
            <person name="Sekimoto S."/>
            <person name="Aerts A.L."/>
            <person name="Choi C."/>
            <person name="Clum A."/>
            <person name="LaButti K.M."/>
            <person name="Lindquist E.A."/>
            <person name="Yee Ngan C."/>
            <person name="Ohm R.A."/>
            <person name="Salamov A.A."/>
            <person name="Grigoriev I.V."/>
            <person name="Spatafora J.W."/>
            <person name="Berbee M.L."/>
        </authorList>
    </citation>
    <scope>NUCLEOTIDE SEQUENCE [LARGE SCALE GENOMIC DNA]</scope>
    <source>
        <strain evidence="2 3">NRRL 28638</strain>
    </source>
</reference>
<feature type="transmembrane region" description="Helical" evidence="1">
    <location>
        <begin position="6"/>
        <end position="23"/>
    </location>
</feature>
<feature type="transmembrane region" description="Helical" evidence="1">
    <location>
        <begin position="143"/>
        <end position="162"/>
    </location>
</feature>
<feature type="transmembrane region" description="Helical" evidence="1">
    <location>
        <begin position="44"/>
        <end position="70"/>
    </location>
</feature>
<dbReference type="SUPFAM" id="SSF81321">
    <property type="entry name" value="Family A G protein-coupled receptor-like"/>
    <property type="match status" value="1"/>
</dbReference>
<dbReference type="AlphaFoldDB" id="A0A137PH16"/>
<organism evidence="2 3">
    <name type="scientific">Conidiobolus coronatus (strain ATCC 28846 / CBS 209.66 / NRRL 28638)</name>
    <name type="common">Delacroixia coronata</name>
    <dbReference type="NCBI Taxonomy" id="796925"/>
    <lineage>
        <taxon>Eukaryota</taxon>
        <taxon>Fungi</taxon>
        <taxon>Fungi incertae sedis</taxon>
        <taxon>Zoopagomycota</taxon>
        <taxon>Entomophthoromycotina</taxon>
        <taxon>Entomophthoromycetes</taxon>
        <taxon>Entomophthorales</taxon>
        <taxon>Ancylistaceae</taxon>
        <taxon>Conidiobolus</taxon>
    </lineage>
</organism>
<dbReference type="EMBL" id="KQ964425">
    <property type="protein sequence ID" value="KXN74297.1"/>
    <property type="molecule type" value="Genomic_DNA"/>
</dbReference>
<evidence type="ECO:0000313" key="3">
    <source>
        <dbReference type="Proteomes" id="UP000070444"/>
    </source>
</evidence>
<dbReference type="Proteomes" id="UP000070444">
    <property type="component" value="Unassembled WGS sequence"/>
</dbReference>
<feature type="transmembrane region" description="Helical" evidence="1">
    <location>
        <begin position="106"/>
        <end position="131"/>
    </location>
</feature>
<keyword evidence="1" id="KW-1133">Transmembrane helix</keyword>